<keyword evidence="3" id="KW-1185">Reference proteome</keyword>
<dbReference type="Proteomes" id="UP001487740">
    <property type="component" value="Unassembled WGS sequence"/>
</dbReference>
<gene>
    <name evidence="2" type="ORF">O3P69_007634</name>
</gene>
<proteinExistence type="predicted"/>
<dbReference type="EMBL" id="JARAKH010000004">
    <property type="protein sequence ID" value="KAK8404517.1"/>
    <property type="molecule type" value="Genomic_DNA"/>
</dbReference>
<reference evidence="2 3" key="1">
    <citation type="submission" date="2023-03" db="EMBL/GenBank/DDBJ databases">
        <title>High-quality genome of Scylla paramamosain provides insights in environmental adaptation.</title>
        <authorList>
            <person name="Zhang L."/>
        </authorList>
    </citation>
    <scope>NUCLEOTIDE SEQUENCE [LARGE SCALE GENOMIC DNA]</scope>
    <source>
        <strain evidence="2">LZ_2023a</strain>
        <tissue evidence="2">Muscle</tissue>
    </source>
</reference>
<evidence type="ECO:0008006" key="4">
    <source>
        <dbReference type="Google" id="ProtNLM"/>
    </source>
</evidence>
<dbReference type="AlphaFoldDB" id="A0AAW0UWL1"/>
<evidence type="ECO:0000256" key="1">
    <source>
        <dbReference type="SAM" id="MobiDB-lite"/>
    </source>
</evidence>
<sequence>MSQRNTQRVTRGLHHDLPDLHATLTLVLTGVLSGAPCQAERGACHLATTLQAFLSRSFARLVSAGQSHHQPREARGTARHGTARLRHFHTKADEIGQPDRRHVGAGIPTDSVRGEARRGAGKGRTLPHPVKPWRPVPVTHCDSL</sequence>
<comment type="caution">
    <text evidence="2">The sequence shown here is derived from an EMBL/GenBank/DDBJ whole genome shotgun (WGS) entry which is preliminary data.</text>
</comment>
<accession>A0AAW0UWL1</accession>
<name>A0AAW0UWL1_SCYPA</name>
<evidence type="ECO:0000313" key="2">
    <source>
        <dbReference type="EMBL" id="KAK8404517.1"/>
    </source>
</evidence>
<protein>
    <recommendedName>
        <fullName evidence="4">Secreted protein</fullName>
    </recommendedName>
</protein>
<organism evidence="2 3">
    <name type="scientific">Scylla paramamosain</name>
    <name type="common">Mud crab</name>
    <dbReference type="NCBI Taxonomy" id="85552"/>
    <lineage>
        <taxon>Eukaryota</taxon>
        <taxon>Metazoa</taxon>
        <taxon>Ecdysozoa</taxon>
        <taxon>Arthropoda</taxon>
        <taxon>Crustacea</taxon>
        <taxon>Multicrustacea</taxon>
        <taxon>Malacostraca</taxon>
        <taxon>Eumalacostraca</taxon>
        <taxon>Eucarida</taxon>
        <taxon>Decapoda</taxon>
        <taxon>Pleocyemata</taxon>
        <taxon>Brachyura</taxon>
        <taxon>Eubrachyura</taxon>
        <taxon>Portunoidea</taxon>
        <taxon>Portunidae</taxon>
        <taxon>Portuninae</taxon>
        <taxon>Scylla</taxon>
    </lineage>
</organism>
<feature type="region of interest" description="Disordered" evidence="1">
    <location>
        <begin position="96"/>
        <end position="144"/>
    </location>
</feature>
<evidence type="ECO:0000313" key="3">
    <source>
        <dbReference type="Proteomes" id="UP001487740"/>
    </source>
</evidence>